<dbReference type="EMBL" id="BOQP01000043">
    <property type="protein sequence ID" value="GIM80472.1"/>
    <property type="molecule type" value="Genomic_DNA"/>
</dbReference>
<comment type="caution">
    <text evidence="1">The sequence shown here is derived from an EMBL/GenBank/DDBJ whole genome shotgun (WGS) entry which is preliminary data.</text>
</comment>
<sequence length="63" mass="6834">MYRLGLPTGQAVAEELGVTSLTPDFDRTSYLNQTSWSPVDGVRFPDGSPVNSIADFLRFAGVL</sequence>
<keyword evidence="2" id="KW-1185">Reference proteome</keyword>
<dbReference type="AlphaFoldDB" id="A0A919VYJ6"/>
<name>A0A919VYJ6_9ACTN</name>
<dbReference type="Proteomes" id="UP000680865">
    <property type="component" value="Unassembled WGS sequence"/>
</dbReference>
<reference evidence="1" key="1">
    <citation type="submission" date="2021-03" db="EMBL/GenBank/DDBJ databases">
        <title>Whole genome shotgun sequence of Actinoplanes consettensis NBRC 14913.</title>
        <authorList>
            <person name="Komaki H."/>
            <person name="Tamura T."/>
        </authorList>
    </citation>
    <scope>NUCLEOTIDE SEQUENCE</scope>
    <source>
        <strain evidence="1">NBRC 14913</strain>
    </source>
</reference>
<gene>
    <name evidence="1" type="ORF">Aco04nite_70900</name>
</gene>
<accession>A0A919VYJ6</accession>
<proteinExistence type="predicted"/>
<evidence type="ECO:0000313" key="2">
    <source>
        <dbReference type="Proteomes" id="UP000680865"/>
    </source>
</evidence>
<protein>
    <submittedName>
        <fullName evidence="1">Uncharacterized protein</fullName>
    </submittedName>
</protein>
<organism evidence="1 2">
    <name type="scientific">Winogradskya consettensis</name>
    <dbReference type="NCBI Taxonomy" id="113560"/>
    <lineage>
        <taxon>Bacteria</taxon>
        <taxon>Bacillati</taxon>
        <taxon>Actinomycetota</taxon>
        <taxon>Actinomycetes</taxon>
        <taxon>Micromonosporales</taxon>
        <taxon>Micromonosporaceae</taxon>
        <taxon>Winogradskya</taxon>
    </lineage>
</organism>
<evidence type="ECO:0000313" key="1">
    <source>
        <dbReference type="EMBL" id="GIM80472.1"/>
    </source>
</evidence>